<reference evidence="2" key="2">
    <citation type="submission" date="2021-04" db="EMBL/GenBank/DDBJ databases">
        <authorList>
            <person name="Zhang T."/>
            <person name="Zhang Y."/>
            <person name="Lu D."/>
            <person name="Zuo D."/>
            <person name="Du Z."/>
        </authorList>
    </citation>
    <scope>NUCLEOTIDE SEQUENCE</scope>
    <source>
        <strain evidence="2">JR1</strain>
    </source>
</reference>
<evidence type="ECO:0000313" key="2">
    <source>
        <dbReference type="EMBL" id="MBR8537096.1"/>
    </source>
</evidence>
<keyword evidence="1" id="KW-1133">Transmembrane helix</keyword>
<sequence>MRGLFKLNTKYVFEYSQGWGIPLIMTVCLFVFFSDLRESDIKYPLLGGAIVVMFPSLYLFINYLCNDWNKIVYIDKSRIEQKKNGQTTIILKSEIKEVIHIESSYKESKSYGGLYFLGGEFSYTLIKYKFSSHFFSGAINIFRSRVNTYVI</sequence>
<feature type="non-terminal residue" evidence="2">
    <location>
        <position position="151"/>
    </location>
</feature>
<feature type="transmembrane region" description="Helical" evidence="1">
    <location>
        <begin position="12"/>
        <end position="33"/>
    </location>
</feature>
<dbReference type="Proteomes" id="UP000679220">
    <property type="component" value="Unassembled WGS sequence"/>
</dbReference>
<protein>
    <submittedName>
        <fullName evidence="2">Uncharacterized protein</fullName>
    </submittedName>
</protein>
<dbReference type="EMBL" id="JAGTAR010000026">
    <property type="protein sequence ID" value="MBR8537096.1"/>
    <property type="molecule type" value="Genomic_DNA"/>
</dbReference>
<accession>A0A941F5C9</accession>
<keyword evidence="1" id="KW-0472">Membrane</keyword>
<reference evidence="2" key="1">
    <citation type="journal article" date="2018" name="Int. J. Syst. Evol. Microbiol.">
        <title>Carboxylicivirga sediminis sp. nov., isolated from coastal sediment.</title>
        <authorList>
            <person name="Wang F.Q."/>
            <person name="Ren L.H."/>
            <person name="Zou R.J."/>
            <person name="Sun Y.Z."/>
            <person name="Liu X.J."/>
            <person name="Jiang F."/>
            <person name="Liu L.J."/>
        </authorList>
    </citation>
    <scope>NUCLEOTIDE SEQUENCE</scope>
    <source>
        <strain evidence="2">JR1</strain>
    </source>
</reference>
<evidence type="ECO:0000256" key="1">
    <source>
        <dbReference type="SAM" id="Phobius"/>
    </source>
</evidence>
<proteinExistence type="predicted"/>
<gene>
    <name evidence="2" type="ORF">KDU71_16105</name>
</gene>
<keyword evidence="3" id="KW-1185">Reference proteome</keyword>
<feature type="transmembrane region" description="Helical" evidence="1">
    <location>
        <begin position="45"/>
        <end position="65"/>
    </location>
</feature>
<dbReference type="AlphaFoldDB" id="A0A941F5C9"/>
<organism evidence="2 3">
    <name type="scientific">Carboxylicivirga sediminis</name>
    <dbReference type="NCBI Taxonomy" id="2006564"/>
    <lineage>
        <taxon>Bacteria</taxon>
        <taxon>Pseudomonadati</taxon>
        <taxon>Bacteroidota</taxon>
        <taxon>Bacteroidia</taxon>
        <taxon>Marinilabiliales</taxon>
        <taxon>Marinilabiliaceae</taxon>
        <taxon>Carboxylicivirga</taxon>
    </lineage>
</organism>
<keyword evidence="1" id="KW-0812">Transmembrane</keyword>
<name>A0A941F5C9_9BACT</name>
<comment type="caution">
    <text evidence="2">The sequence shown here is derived from an EMBL/GenBank/DDBJ whole genome shotgun (WGS) entry which is preliminary data.</text>
</comment>
<evidence type="ECO:0000313" key="3">
    <source>
        <dbReference type="Proteomes" id="UP000679220"/>
    </source>
</evidence>
<dbReference type="RefSeq" id="WP_212192117.1">
    <property type="nucleotide sequence ID" value="NZ_JAGTAR010000026.1"/>
</dbReference>